<dbReference type="InterPro" id="IPR001828">
    <property type="entry name" value="ANF_lig-bd_rcpt"/>
</dbReference>
<dbReference type="EMBL" id="JANPWB010000016">
    <property type="protein sequence ID" value="KAJ1084861.1"/>
    <property type="molecule type" value="Genomic_DNA"/>
</dbReference>
<evidence type="ECO:0000256" key="3">
    <source>
        <dbReference type="ARBA" id="ARBA00022692"/>
    </source>
</evidence>
<evidence type="ECO:0000256" key="9">
    <source>
        <dbReference type="ARBA" id="ARBA00023180"/>
    </source>
</evidence>
<dbReference type="SUPFAM" id="SSF53822">
    <property type="entry name" value="Periplasmic binding protein-like I"/>
    <property type="match status" value="1"/>
</dbReference>
<dbReference type="PRINTS" id="PR00592">
    <property type="entry name" value="CASENSINGR"/>
</dbReference>
<keyword evidence="3" id="KW-0812">Transmembrane</keyword>
<dbReference type="GO" id="GO:0005886">
    <property type="term" value="C:plasma membrane"/>
    <property type="evidence" value="ECO:0007669"/>
    <property type="project" value="UniProtKB-SubCell"/>
</dbReference>
<organism evidence="12 13">
    <name type="scientific">Pleurodeles waltl</name>
    <name type="common">Iberian ribbed newt</name>
    <dbReference type="NCBI Taxonomy" id="8319"/>
    <lineage>
        <taxon>Eukaryota</taxon>
        <taxon>Metazoa</taxon>
        <taxon>Chordata</taxon>
        <taxon>Craniata</taxon>
        <taxon>Vertebrata</taxon>
        <taxon>Euteleostomi</taxon>
        <taxon>Amphibia</taxon>
        <taxon>Batrachia</taxon>
        <taxon>Caudata</taxon>
        <taxon>Salamandroidea</taxon>
        <taxon>Salamandridae</taxon>
        <taxon>Pleurodelinae</taxon>
        <taxon>Pleurodeles</taxon>
    </lineage>
</organism>
<dbReference type="InterPro" id="IPR000337">
    <property type="entry name" value="GPCR_3"/>
</dbReference>
<dbReference type="Pfam" id="PF01094">
    <property type="entry name" value="ANF_receptor"/>
    <property type="match status" value="1"/>
</dbReference>
<evidence type="ECO:0000256" key="7">
    <source>
        <dbReference type="ARBA" id="ARBA00023136"/>
    </source>
</evidence>
<keyword evidence="2" id="KW-1003">Cell membrane</keyword>
<evidence type="ECO:0000256" key="10">
    <source>
        <dbReference type="ARBA" id="ARBA00023224"/>
    </source>
</evidence>
<evidence type="ECO:0000256" key="1">
    <source>
        <dbReference type="ARBA" id="ARBA00004651"/>
    </source>
</evidence>
<dbReference type="InterPro" id="IPR000068">
    <property type="entry name" value="GPCR_3_Ca_sens_rcpt-rel"/>
</dbReference>
<gene>
    <name evidence="12" type="ORF">NDU88_005007</name>
</gene>
<keyword evidence="5" id="KW-1133">Transmembrane helix</keyword>
<dbReference type="Proteomes" id="UP001066276">
    <property type="component" value="Chromosome 12"/>
</dbReference>
<dbReference type="AlphaFoldDB" id="A0AAV7KZE2"/>
<keyword evidence="6" id="KW-0297">G-protein coupled receptor</keyword>
<evidence type="ECO:0000313" key="12">
    <source>
        <dbReference type="EMBL" id="KAJ1084861.1"/>
    </source>
</evidence>
<evidence type="ECO:0000256" key="4">
    <source>
        <dbReference type="ARBA" id="ARBA00022729"/>
    </source>
</evidence>
<dbReference type="Gene3D" id="3.40.50.2300">
    <property type="match status" value="2"/>
</dbReference>
<name>A0AAV7KZE2_PLEWA</name>
<evidence type="ECO:0000256" key="8">
    <source>
        <dbReference type="ARBA" id="ARBA00023170"/>
    </source>
</evidence>
<dbReference type="PANTHER" id="PTHR24061">
    <property type="entry name" value="CALCIUM-SENSING RECEPTOR-RELATED"/>
    <property type="match status" value="1"/>
</dbReference>
<keyword evidence="7" id="KW-0472">Membrane</keyword>
<proteinExistence type="predicted"/>
<comment type="caution">
    <text evidence="12">The sequence shown here is derived from an EMBL/GenBank/DDBJ whole genome shotgun (WGS) entry which is preliminary data.</text>
</comment>
<keyword evidence="10" id="KW-0807">Transducer</keyword>
<evidence type="ECO:0000256" key="6">
    <source>
        <dbReference type="ARBA" id="ARBA00023040"/>
    </source>
</evidence>
<keyword evidence="9" id="KW-0325">Glycoprotein</keyword>
<dbReference type="GO" id="GO:0004930">
    <property type="term" value="F:G protein-coupled receptor activity"/>
    <property type="evidence" value="ECO:0007669"/>
    <property type="project" value="UniProtKB-KW"/>
</dbReference>
<dbReference type="InterPro" id="IPR028082">
    <property type="entry name" value="Peripla_BP_I"/>
</dbReference>
<comment type="subcellular location">
    <subcellularLocation>
        <location evidence="1">Cell membrane</location>
        <topology evidence="1">Multi-pass membrane protein</topology>
    </subcellularLocation>
</comment>
<evidence type="ECO:0000259" key="11">
    <source>
        <dbReference type="Pfam" id="PF01094"/>
    </source>
</evidence>
<keyword evidence="4" id="KW-0732">Signal</keyword>
<dbReference type="PANTHER" id="PTHR24061:SF599">
    <property type="entry name" value="G-PROTEIN COUPLED RECEPTORS FAMILY 3 PROFILE DOMAIN-CONTAINING PROTEIN"/>
    <property type="match status" value="1"/>
</dbReference>
<evidence type="ECO:0000256" key="5">
    <source>
        <dbReference type="ARBA" id="ARBA00022989"/>
    </source>
</evidence>
<dbReference type="FunFam" id="3.40.50.2300:FF:000016">
    <property type="entry name" value="Taste 1 receptor member 2"/>
    <property type="match status" value="1"/>
</dbReference>
<dbReference type="PRINTS" id="PR00248">
    <property type="entry name" value="GPCRMGR"/>
</dbReference>
<feature type="domain" description="Receptor ligand binding region" evidence="11">
    <location>
        <begin position="1"/>
        <end position="327"/>
    </location>
</feature>
<accession>A0AAV7KZE2</accession>
<reference evidence="12" key="1">
    <citation type="journal article" date="2022" name="bioRxiv">
        <title>Sequencing and chromosome-scale assembly of the giantPleurodeles waltlgenome.</title>
        <authorList>
            <person name="Brown T."/>
            <person name="Elewa A."/>
            <person name="Iarovenko S."/>
            <person name="Subramanian E."/>
            <person name="Araus A.J."/>
            <person name="Petzold A."/>
            <person name="Susuki M."/>
            <person name="Suzuki K.-i.T."/>
            <person name="Hayashi T."/>
            <person name="Toyoda A."/>
            <person name="Oliveira C."/>
            <person name="Osipova E."/>
            <person name="Leigh N.D."/>
            <person name="Simon A."/>
            <person name="Yun M.H."/>
        </authorList>
    </citation>
    <scope>NUCLEOTIDE SEQUENCE</scope>
    <source>
        <strain evidence="12">20211129_DDA</strain>
        <tissue evidence="12">Liver</tissue>
    </source>
</reference>
<protein>
    <recommendedName>
        <fullName evidence="11">Receptor ligand binding region domain-containing protein</fullName>
    </recommendedName>
</protein>
<keyword evidence="13" id="KW-1185">Reference proteome</keyword>
<keyword evidence="8" id="KW-0675">Receptor</keyword>
<evidence type="ECO:0000256" key="2">
    <source>
        <dbReference type="ARBA" id="ARBA00022475"/>
    </source>
</evidence>
<evidence type="ECO:0000313" key="13">
    <source>
        <dbReference type="Proteomes" id="UP001066276"/>
    </source>
</evidence>
<sequence length="371" mass="41353">MARILGLTRFPQISYGSGLPLLRDKVQFPSFLRTITSVDIQPYGVVEILLHFGWTWVGMLASDNDYGQEGSHILRVEMAKKGICVEYFYILAPHTPRDRIIRIVEMMTKATSAVIILYTFIAEATAVLEEVSSARMPKKTWIAVSSWMPSPVFANQHLWMTLNGTLGLAIGSGEIPGFSNFLTKIHPSKYLNDIFIKAFWEEAFKCIWPGNGSTTNADDPAAEDALVCLGTEDPTSLDSSVYDVTNFRFAYAAYNAVHVVANAMHALLWCKDGQGPFAHGSCTTAQNYQPWQFLHYLKNVSYRNTAGQRIYFDSNGDSPGFFDIVNWRMLDNGISSFSKVGTFTTQATGSHKLIINNSAILWGGEDIQVRI</sequence>